<evidence type="ECO:0000313" key="2">
    <source>
        <dbReference type="Proteomes" id="UP000192582"/>
    </source>
</evidence>
<evidence type="ECO:0000313" key="1">
    <source>
        <dbReference type="EMBL" id="SMB81253.1"/>
    </source>
</evidence>
<dbReference type="EMBL" id="FWWU01000005">
    <property type="protein sequence ID" value="SMB81253.1"/>
    <property type="molecule type" value="Genomic_DNA"/>
</dbReference>
<accession>A0A1W1UJR1</accession>
<dbReference type="Proteomes" id="UP000192582">
    <property type="component" value="Unassembled WGS sequence"/>
</dbReference>
<dbReference type="AlphaFoldDB" id="A0A1W1UJR1"/>
<reference evidence="1 2" key="1">
    <citation type="submission" date="2017-04" db="EMBL/GenBank/DDBJ databases">
        <authorList>
            <person name="Afonso C.L."/>
            <person name="Miller P.J."/>
            <person name="Scott M.A."/>
            <person name="Spackman E."/>
            <person name="Goraichik I."/>
            <person name="Dimitrov K.M."/>
            <person name="Suarez D.L."/>
            <person name="Swayne D.E."/>
        </authorList>
    </citation>
    <scope>NUCLEOTIDE SEQUENCE [LARGE SCALE GENOMIC DNA]</scope>
    <source>
        <strain evidence="1 2">KR-140</strain>
    </source>
</reference>
<sequence length="181" mass="20559">MQEGWPGVQNLECESLTGKELNLMTHNNWLETIFPDNAERTVPWPETGERVTLWRPVGQHELARIAASDFRAFPPRLPDQPIFYPVLNFEYAEEIAQDWNAKRNTPPVGFVTEFEVDARVARQYPIQVVGAKKRHQELWVPAEELPAFNGAIQGPIRVVAHYPGVGYPGQIDPATHLPENL</sequence>
<dbReference type="STRING" id="695939.SAMN00790413_04512"/>
<evidence type="ECO:0008006" key="3">
    <source>
        <dbReference type="Google" id="ProtNLM"/>
    </source>
</evidence>
<name>A0A1W1UJR1_9DEIO</name>
<keyword evidence="2" id="KW-1185">Reference proteome</keyword>
<gene>
    <name evidence="1" type="ORF">SAMN00790413_04512</name>
</gene>
<proteinExistence type="predicted"/>
<protein>
    <recommendedName>
        <fullName evidence="3">ADP-ribosylation/crystallin J1</fullName>
    </recommendedName>
</protein>
<organism evidence="1 2">
    <name type="scientific">Deinococcus hopiensis KR-140</name>
    <dbReference type="NCBI Taxonomy" id="695939"/>
    <lineage>
        <taxon>Bacteria</taxon>
        <taxon>Thermotogati</taxon>
        <taxon>Deinococcota</taxon>
        <taxon>Deinococci</taxon>
        <taxon>Deinococcales</taxon>
        <taxon>Deinococcaceae</taxon>
        <taxon>Deinococcus</taxon>
    </lineage>
</organism>